<dbReference type="SUPFAM" id="SSF46785">
    <property type="entry name" value="Winged helix' DNA-binding domain"/>
    <property type="match status" value="1"/>
</dbReference>
<reference evidence="1 2" key="1">
    <citation type="submission" date="2019-02" db="EMBL/GenBank/DDBJ databases">
        <title>Deep-cultivation of Planctomycetes and their phenomic and genomic characterization uncovers novel biology.</title>
        <authorList>
            <person name="Wiegand S."/>
            <person name="Jogler M."/>
            <person name="Boedeker C."/>
            <person name="Pinto D."/>
            <person name="Vollmers J."/>
            <person name="Rivas-Marin E."/>
            <person name="Kohn T."/>
            <person name="Peeters S.H."/>
            <person name="Heuer A."/>
            <person name="Rast P."/>
            <person name="Oberbeckmann S."/>
            <person name="Bunk B."/>
            <person name="Jeske O."/>
            <person name="Meyerdierks A."/>
            <person name="Storesund J.E."/>
            <person name="Kallscheuer N."/>
            <person name="Luecker S."/>
            <person name="Lage O.M."/>
            <person name="Pohl T."/>
            <person name="Merkel B.J."/>
            <person name="Hornburger P."/>
            <person name="Mueller R.-W."/>
            <person name="Bruemmer F."/>
            <person name="Labrenz M."/>
            <person name="Spormann A.M."/>
            <person name="Op den Camp H."/>
            <person name="Overmann J."/>
            <person name="Amann R."/>
            <person name="Jetten M.S.M."/>
            <person name="Mascher T."/>
            <person name="Medema M.H."/>
            <person name="Devos D.P."/>
            <person name="Kaster A.-K."/>
            <person name="Ovreas L."/>
            <person name="Rohde M."/>
            <person name="Galperin M.Y."/>
            <person name="Jogler C."/>
        </authorList>
    </citation>
    <scope>NUCLEOTIDE SEQUENCE [LARGE SCALE GENOMIC DNA]</scope>
    <source>
        <strain evidence="1 2">Q31a</strain>
    </source>
</reference>
<evidence type="ECO:0000313" key="1">
    <source>
        <dbReference type="EMBL" id="QDV26289.1"/>
    </source>
</evidence>
<dbReference type="CDD" id="cd00090">
    <property type="entry name" value="HTH_ARSR"/>
    <property type="match status" value="1"/>
</dbReference>
<protein>
    <submittedName>
        <fullName evidence="1">MarR family protein</fullName>
    </submittedName>
</protein>
<dbReference type="Proteomes" id="UP000318017">
    <property type="component" value="Chromosome"/>
</dbReference>
<accession>A0A518GCH1</accession>
<dbReference type="EMBL" id="CP036298">
    <property type="protein sequence ID" value="QDV26289.1"/>
    <property type="molecule type" value="Genomic_DNA"/>
</dbReference>
<dbReference type="Gene3D" id="1.10.10.10">
    <property type="entry name" value="Winged helix-like DNA-binding domain superfamily/Winged helix DNA-binding domain"/>
    <property type="match status" value="1"/>
</dbReference>
<organism evidence="1 2">
    <name type="scientific">Aureliella helgolandensis</name>
    <dbReference type="NCBI Taxonomy" id="2527968"/>
    <lineage>
        <taxon>Bacteria</taxon>
        <taxon>Pseudomonadati</taxon>
        <taxon>Planctomycetota</taxon>
        <taxon>Planctomycetia</taxon>
        <taxon>Pirellulales</taxon>
        <taxon>Pirellulaceae</taxon>
        <taxon>Aureliella</taxon>
    </lineage>
</organism>
<dbReference type="InterPro" id="IPR036390">
    <property type="entry name" value="WH_DNA-bd_sf"/>
</dbReference>
<sequence length="201" mass="22743">MDLLRHGRGLTVQDLTEQLEVTATAVRQRLERLVEADLIERVKESVGRGRPQFRYVLTAMGMRYASANYADLATALWQEIIDLPNPQQRGRILRRVAQRMAQGWKQVVPLDGNLDARFAAVAEELGRRKVPAVIRENGNLPILEVQACPYPELTGGDDNRHLCELEQEMLSEVIGQAMQLDCCRLDGHHHCQFRPVEAPTP</sequence>
<proteinExistence type="predicted"/>
<gene>
    <name evidence="1" type="ORF">Q31a_46610</name>
</gene>
<keyword evidence="2" id="KW-1185">Reference proteome</keyword>
<name>A0A518GCH1_9BACT</name>
<dbReference type="InterPro" id="IPR011991">
    <property type="entry name" value="ArsR-like_HTH"/>
</dbReference>
<evidence type="ECO:0000313" key="2">
    <source>
        <dbReference type="Proteomes" id="UP000318017"/>
    </source>
</evidence>
<dbReference type="KEGG" id="ahel:Q31a_46610"/>
<dbReference type="GO" id="GO:0006355">
    <property type="term" value="P:regulation of DNA-templated transcription"/>
    <property type="evidence" value="ECO:0007669"/>
    <property type="project" value="UniProtKB-ARBA"/>
</dbReference>
<dbReference type="AlphaFoldDB" id="A0A518GCH1"/>
<dbReference type="InterPro" id="IPR036388">
    <property type="entry name" value="WH-like_DNA-bd_sf"/>
</dbReference>
<dbReference type="Pfam" id="PF12840">
    <property type="entry name" value="HTH_20"/>
    <property type="match status" value="1"/>
</dbReference>